<protein>
    <submittedName>
        <fullName evidence="1">Uncharacterized protein</fullName>
    </submittedName>
</protein>
<name>A0A183NPK2_9TREM</name>
<proteinExistence type="predicted"/>
<sequence length="117" mass="13484">MFVAPGCFLKWSATVDDIVERTSTLIGHAVSVYDKLMSLFEAEYQTEKNAIDFLQHISACKAIRDASCDATRRLSDMKVELEMRKDVFEKFVSVQKNIDSSFSDEYRRYVDRKVQLG</sequence>
<feature type="non-terminal residue" evidence="1">
    <location>
        <position position="117"/>
    </location>
</feature>
<dbReference type="Gene3D" id="1.20.1050.40">
    <property type="entry name" value="Endopeptidase. Chain P, domain 1"/>
    <property type="match status" value="1"/>
</dbReference>
<dbReference type="STRING" id="31246.A0A183NPK2"/>
<dbReference type="Proteomes" id="UP000269396">
    <property type="component" value="Unassembled WGS sequence"/>
</dbReference>
<evidence type="ECO:0000313" key="1">
    <source>
        <dbReference type="EMBL" id="VDP01987.1"/>
    </source>
</evidence>
<accession>A0A183NPK2</accession>
<keyword evidence="2" id="KW-1185">Reference proteome</keyword>
<dbReference type="AlphaFoldDB" id="A0A183NPK2"/>
<dbReference type="InterPro" id="IPR024080">
    <property type="entry name" value="Neurolysin/TOP_N"/>
</dbReference>
<organism evidence="1 2">
    <name type="scientific">Schistosoma mattheei</name>
    <dbReference type="NCBI Taxonomy" id="31246"/>
    <lineage>
        <taxon>Eukaryota</taxon>
        <taxon>Metazoa</taxon>
        <taxon>Spiralia</taxon>
        <taxon>Lophotrochozoa</taxon>
        <taxon>Platyhelminthes</taxon>
        <taxon>Trematoda</taxon>
        <taxon>Digenea</taxon>
        <taxon>Strigeidida</taxon>
        <taxon>Schistosomatoidea</taxon>
        <taxon>Schistosomatidae</taxon>
        <taxon>Schistosoma</taxon>
    </lineage>
</organism>
<evidence type="ECO:0000313" key="2">
    <source>
        <dbReference type="Proteomes" id="UP000269396"/>
    </source>
</evidence>
<reference evidence="1 2" key="1">
    <citation type="submission" date="2018-11" db="EMBL/GenBank/DDBJ databases">
        <authorList>
            <consortium name="Pathogen Informatics"/>
        </authorList>
    </citation>
    <scope>NUCLEOTIDE SEQUENCE [LARGE SCALE GENOMIC DNA]</scope>
    <source>
        <strain>Denwood</strain>
        <strain evidence="2">Zambia</strain>
    </source>
</reference>
<gene>
    <name evidence="1" type="ORF">SMTD_LOCUS4039</name>
</gene>
<dbReference type="EMBL" id="UZAL01009422">
    <property type="protein sequence ID" value="VDP01987.1"/>
    <property type="molecule type" value="Genomic_DNA"/>
</dbReference>